<dbReference type="Gene3D" id="1.10.287.110">
    <property type="entry name" value="DnaJ domain"/>
    <property type="match status" value="1"/>
</dbReference>
<dbReference type="InterPro" id="IPR036869">
    <property type="entry name" value="J_dom_sf"/>
</dbReference>
<dbReference type="Proteomes" id="UP000236161">
    <property type="component" value="Unassembled WGS sequence"/>
</dbReference>
<dbReference type="AlphaFoldDB" id="A0A2I0AK90"/>
<dbReference type="InterPro" id="IPR050817">
    <property type="entry name" value="DjlA_DnaK_co-chaperone"/>
</dbReference>
<organism evidence="2 3">
    <name type="scientific">Apostasia shenzhenica</name>
    <dbReference type="NCBI Taxonomy" id="1088818"/>
    <lineage>
        <taxon>Eukaryota</taxon>
        <taxon>Viridiplantae</taxon>
        <taxon>Streptophyta</taxon>
        <taxon>Embryophyta</taxon>
        <taxon>Tracheophyta</taxon>
        <taxon>Spermatophyta</taxon>
        <taxon>Magnoliopsida</taxon>
        <taxon>Liliopsida</taxon>
        <taxon>Asparagales</taxon>
        <taxon>Orchidaceae</taxon>
        <taxon>Apostasioideae</taxon>
        <taxon>Apostasia</taxon>
    </lineage>
</organism>
<evidence type="ECO:0000313" key="3">
    <source>
        <dbReference type="Proteomes" id="UP000236161"/>
    </source>
</evidence>
<name>A0A2I0AK90_9ASPA</name>
<dbReference type="CDD" id="cd06257">
    <property type="entry name" value="DnaJ"/>
    <property type="match status" value="1"/>
</dbReference>
<dbReference type="PRINTS" id="PR00625">
    <property type="entry name" value="JDOMAIN"/>
</dbReference>
<reference evidence="2 3" key="1">
    <citation type="journal article" date="2017" name="Nature">
        <title>The Apostasia genome and the evolution of orchids.</title>
        <authorList>
            <person name="Zhang G.Q."/>
            <person name="Liu K.W."/>
            <person name="Li Z."/>
            <person name="Lohaus R."/>
            <person name="Hsiao Y.Y."/>
            <person name="Niu S.C."/>
            <person name="Wang J.Y."/>
            <person name="Lin Y.C."/>
            <person name="Xu Q."/>
            <person name="Chen L.J."/>
            <person name="Yoshida K."/>
            <person name="Fujiwara S."/>
            <person name="Wang Z.W."/>
            <person name="Zhang Y.Q."/>
            <person name="Mitsuda N."/>
            <person name="Wang M."/>
            <person name="Liu G.H."/>
            <person name="Pecoraro L."/>
            <person name="Huang H.X."/>
            <person name="Xiao X.J."/>
            <person name="Lin M."/>
            <person name="Wu X.Y."/>
            <person name="Wu W.L."/>
            <person name="Chen Y.Y."/>
            <person name="Chang S.B."/>
            <person name="Sakamoto S."/>
            <person name="Ohme-Takagi M."/>
            <person name="Yagi M."/>
            <person name="Zeng S.J."/>
            <person name="Shen C.Y."/>
            <person name="Yeh C.M."/>
            <person name="Luo Y.B."/>
            <person name="Tsai W.C."/>
            <person name="Van de Peer Y."/>
            <person name="Liu Z.J."/>
        </authorList>
    </citation>
    <scope>NUCLEOTIDE SEQUENCE [LARGE SCALE GENOMIC DNA]</scope>
    <source>
        <strain evidence="3">cv. Shenzhen</strain>
        <tissue evidence="2">Stem</tissue>
    </source>
</reference>
<keyword evidence="3" id="KW-1185">Reference proteome</keyword>
<gene>
    <name evidence="2" type="primary">ATJ8</name>
    <name evidence="2" type="ORF">AXF42_Ash014642</name>
</gene>
<dbReference type="OrthoDB" id="552049at2759"/>
<accession>A0A2I0AK90</accession>
<dbReference type="SUPFAM" id="SSF46565">
    <property type="entry name" value="Chaperone J-domain"/>
    <property type="match status" value="1"/>
</dbReference>
<sequence>MWKAATPRRWGRGPMRDGAWMPARSPEICHRIRFQARSLPFSSEFAMLGLAPFASKSDVKQAYKRLALKGDFLIVVACRTESVNLASPLHHPDVLRGENVAYDKEEIFREIKSAYEILMTKFEEEEKLSTSANFADEWDEWDEWMGFEGGLPTLYNPL</sequence>
<dbReference type="EMBL" id="KZ451976">
    <property type="protein sequence ID" value="PKA55970.1"/>
    <property type="molecule type" value="Genomic_DNA"/>
</dbReference>
<evidence type="ECO:0000313" key="2">
    <source>
        <dbReference type="EMBL" id="PKA55970.1"/>
    </source>
</evidence>
<dbReference type="GO" id="GO:0005783">
    <property type="term" value="C:endoplasmic reticulum"/>
    <property type="evidence" value="ECO:0007669"/>
    <property type="project" value="UniProtKB-ARBA"/>
</dbReference>
<dbReference type="InterPro" id="IPR001623">
    <property type="entry name" value="DnaJ_domain"/>
</dbReference>
<dbReference type="PROSITE" id="PS50076">
    <property type="entry name" value="DNAJ_2"/>
    <property type="match status" value="1"/>
</dbReference>
<evidence type="ECO:0000259" key="1">
    <source>
        <dbReference type="PROSITE" id="PS50076"/>
    </source>
</evidence>
<dbReference type="PANTHER" id="PTHR24074">
    <property type="entry name" value="CO-CHAPERONE PROTEIN DJLA"/>
    <property type="match status" value="1"/>
</dbReference>
<dbReference type="STRING" id="1088818.A0A2I0AK90"/>
<proteinExistence type="predicted"/>
<feature type="domain" description="J" evidence="1">
    <location>
        <begin position="43"/>
        <end position="142"/>
    </location>
</feature>
<protein>
    <submittedName>
        <fullName evidence="2">Chaperone protein dnaJ 8, chloroplastic</fullName>
    </submittedName>
</protein>